<evidence type="ECO:0000313" key="1">
    <source>
        <dbReference type="EMBL" id="AKH10410.1"/>
    </source>
</evidence>
<dbReference type="EMBL" id="DAATWK010000019">
    <property type="protein sequence ID" value="HAF0402075.1"/>
    <property type="molecule type" value="Genomic_DNA"/>
</dbReference>
<reference evidence="2" key="3">
    <citation type="submission" date="2019-08" db="EMBL/GenBank/DDBJ databases">
        <authorList>
            <consortium name="NCBI Pathogen Detection Project"/>
        </authorList>
    </citation>
    <scope>NUCLEOTIDE SEQUENCE</scope>
    <source>
        <strain evidence="4">2011-60-538-1</strain>
        <strain evidence="3">SSI_AA367</strain>
        <strain evidence="2">Tha16</strain>
    </source>
</reference>
<dbReference type="EMBL" id="DAANKK010000019">
    <property type="protein sequence ID" value="HAD0245592.1"/>
    <property type="molecule type" value="Genomic_DNA"/>
</dbReference>
<dbReference type="RefSeq" id="WP_000203293.1">
    <property type="nucleotide sequence ID" value="NZ_CDJP01000225.1"/>
</dbReference>
<geneLocation type="plasmid" evidence="1 5">
    <name>pYU39_89</name>
</geneLocation>
<sequence>MTSNKTLLARTGEWQTSRTGKFQTTGFENVDNAFATLISNIFSDILLVAPAPEEKRFASFLNRPPAERVYVARFDNAIEFLKAVRRANAGQGRKPENQNINRDALPLVNISRTMDINYINDDQQIDRKKVASFCEPDTGMPLAELEYTQAILTYDVTLMATDKATMSLMCNSLGARLRLMTGTQFEATTHLVRVPVPLICSIQDAKEVGFTDVSAPIGEERIYATQAPISVIADVITAWELDAKRIITETSISMG</sequence>
<organism evidence="1 5">
    <name type="scientific">Salmonella typhimurium</name>
    <dbReference type="NCBI Taxonomy" id="90371"/>
    <lineage>
        <taxon>Bacteria</taxon>
        <taxon>Pseudomonadati</taxon>
        <taxon>Pseudomonadota</taxon>
        <taxon>Gammaproteobacteria</taxon>
        <taxon>Enterobacterales</taxon>
        <taxon>Enterobacteriaceae</taxon>
        <taxon>Salmonella</taxon>
    </lineage>
</organism>
<reference evidence="1 5" key="1">
    <citation type="journal article" date="2015" name="Genome Announc.">
        <title>Complete Genome Sequencing of a Multidrug-Resistant and Human-Invasive Salmonella enterica Serovar Typhimurium Strain of the Emerging Sequence Type 213 Genotype.</title>
        <authorList>
            <person name="Calva E."/>
            <person name="Silva C."/>
            <person name="Zaidi M.B."/>
            <person name="Sanchez-Flores A."/>
            <person name="Estrada K."/>
            <person name="Silva G.G."/>
            <person name="Soto-Jimenez L.M."/>
            <person name="Wiesner M."/>
            <person name="Fernandez-Mora M."/>
            <person name="Edwards R.A."/>
            <person name="Vinuesa P."/>
        </authorList>
    </citation>
    <scope>NUCLEOTIDE SEQUENCE [LARGE SCALE GENOMIC DNA]</scope>
    <source>
        <strain evidence="1 5">YU39</strain>
        <plasmid evidence="1 5">pYU39_89</plasmid>
    </source>
</reference>
<dbReference type="Proteomes" id="UP000034636">
    <property type="component" value="Plasmid pYU39_89"/>
</dbReference>
<accession>A0A0F7JH59</accession>
<dbReference type="EMBL" id="CP011430">
    <property type="protein sequence ID" value="AKH10410.1"/>
    <property type="molecule type" value="Genomic_DNA"/>
</dbReference>
<evidence type="ECO:0000313" key="3">
    <source>
        <dbReference type="EMBL" id="HAD1340723.1"/>
    </source>
</evidence>
<gene>
    <name evidence="2" type="ORF">G0M00_13300</name>
    <name evidence="3" type="ORF">G0N78_18475</name>
    <name evidence="4" type="ORF">G9C41_003282</name>
    <name evidence="1" type="ORF">SE14_05078</name>
</gene>
<name>A0A0F7JH59_SALTM</name>
<evidence type="ECO:0000313" key="2">
    <source>
        <dbReference type="EMBL" id="HAD0245592.1"/>
    </source>
</evidence>
<keyword evidence="1" id="KW-0614">Plasmid</keyword>
<reference evidence="2" key="2">
    <citation type="journal article" date="2018" name="Genome Biol.">
        <title>SKESA: strategic k-mer extension for scrupulous assemblies.</title>
        <authorList>
            <person name="Souvorov A."/>
            <person name="Agarwala R."/>
            <person name="Lipman D.J."/>
        </authorList>
    </citation>
    <scope>NUCLEOTIDE SEQUENCE</scope>
    <source>
        <strain evidence="4">2011-60-538-1</strain>
        <strain evidence="3">SSI_AA367</strain>
        <strain evidence="2">Tha16</strain>
    </source>
</reference>
<dbReference type="EMBL" id="DAANTJ010000016">
    <property type="protein sequence ID" value="HAD1340723.1"/>
    <property type="molecule type" value="Genomic_DNA"/>
</dbReference>
<evidence type="ECO:0000313" key="4">
    <source>
        <dbReference type="EMBL" id="HAF0402075.1"/>
    </source>
</evidence>
<proteinExistence type="predicted"/>
<dbReference type="AlphaFoldDB" id="A0A0F7JH59"/>
<dbReference type="PATRIC" id="fig|59201.158.peg.5002"/>
<protein>
    <submittedName>
        <fullName evidence="1">Baseplate</fullName>
    </submittedName>
</protein>
<evidence type="ECO:0000313" key="5">
    <source>
        <dbReference type="Proteomes" id="UP000034636"/>
    </source>
</evidence>